<evidence type="ECO:0000313" key="2">
    <source>
        <dbReference type="EMBL" id="KIN98579.1"/>
    </source>
</evidence>
<proteinExistence type="predicted"/>
<name>A0A0C3NBS6_PISTI</name>
<evidence type="ECO:0000313" key="3">
    <source>
        <dbReference type="Proteomes" id="UP000054217"/>
    </source>
</evidence>
<reference evidence="2 3" key="1">
    <citation type="submission" date="2014-04" db="EMBL/GenBank/DDBJ databases">
        <authorList>
            <consortium name="DOE Joint Genome Institute"/>
            <person name="Kuo A."/>
            <person name="Kohler A."/>
            <person name="Costa M.D."/>
            <person name="Nagy L.G."/>
            <person name="Floudas D."/>
            <person name="Copeland A."/>
            <person name="Barry K.W."/>
            <person name="Cichocki N."/>
            <person name="Veneault-Fourrey C."/>
            <person name="LaButti K."/>
            <person name="Lindquist E.A."/>
            <person name="Lipzen A."/>
            <person name="Lundell T."/>
            <person name="Morin E."/>
            <person name="Murat C."/>
            <person name="Sun H."/>
            <person name="Tunlid A."/>
            <person name="Henrissat B."/>
            <person name="Grigoriev I.V."/>
            <person name="Hibbett D.S."/>
            <person name="Martin F."/>
            <person name="Nordberg H.P."/>
            <person name="Cantor M.N."/>
            <person name="Hua S.X."/>
        </authorList>
    </citation>
    <scope>NUCLEOTIDE SEQUENCE [LARGE SCALE GENOMIC DNA]</scope>
    <source>
        <strain evidence="2 3">Marx 270</strain>
    </source>
</reference>
<accession>A0A0C3NBS6</accession>
<dbReference type="HOGENOM" id="CLU_2085774_0_0_1"/>
<dbReference type="AlphaFoldDB" id="A0A0C3NBS6"/>
<reference evidence="3" key="2">
    <citation type="submission" date="2015-01" db="EMBL/GenBank/DDBJ databases">
        <title>Evolutionary Origins and Diversification of the Mycorrhizal Mutualists.</title>
        <authorList>
            <consortium name="DOE Joint Genome Institute"/>
            <consortium name="Mycorrhizal Genomics Consortium"/>
            <person name="Kohler A."/>
            <person name="Kuo A."/>
            <person name="Nagy L.G."/>
            <person name="Floudas D."/>
            <person name="Copeland A."/>
            <person name="Barry K.W."/>
            <person name="Cichocki N."/>
            <person name="Veneault-Fourrey C."/>
            <person name="LaButti K."/>
            <person name="Lindquist E.A."/>
            <person name="Lipzen A."/>
            <person name="Lundell T."/>
            <person name="Morin E."/>
            <person name="Murat C."/>
            <person name="Riley R."/>
            <person name="Ohm R."/>
            <person name="Sun H."/>
            <person name="Tunlid A."/>
            <person name="Henrissat B."/>
            <person name="Grigoriev I.V."/>
            <person name="Hibbett D.S."/>
            <person name="Martin F."/>
        </authorList>
    </citation>
    <scope>NUCLEOTIDE SEQUENCE [LARGE SCALE GENOMIC DNA]</scope>
    <source>
        <strain evidence="3">Marx 270</strain>
    </source>
</reference>
<dbReference type="EMBL" id="KN832014">
    <property type="protein sequence ID" value="KIN98579.1"/>
    <property type="molecule type" value="Genomic_DNA"/>
</dbReference>
<dbReference type="InParanoid" id="A0A0C3NBS6"/>
<dbReference type="Proteomes" id="UP000054217">
    <property type="component" value="Unassembled WGS sequence"/>
</dbReference>
<sequence length="117" mass="13255">MACNKHLRYDFVQTALHFFFHLPLFDALERVPIMMNDAIHSSRLSIHGACTTLHCSSTRVDTRNRTISALSMRSSSTMYVREQQFRSKLRIATAPQDARENKSPSATPFPRTSAVIG</sequence>
<evidence type="ECO:0000256" key="1">
    <source>
        <dbReference type="SAM" id="MobiDB-lite"/>
    </source>
</evidence>
<gene>
    <name evidence="2" type="ORF">M404DRAFT_850160</name>
</gene>
<organism evidence="2 3">
    <name type="scientific">Pisolithus tinctorius Marx 270</name>
    <dbReference type="NCBI Taxonomy" id="870435"/>
    <lineage>
        <taxon>Eukaryota</taxon>
        <taxon>Fungi</taxon>
        <taxon>Dikarya</taxon>
        <taxon>Basidiomycota</taxon>
        <taxon>Agaricomycotina</taxon>
        <taxon>Agaricomycetes</taxon>
        <taxon>Agaricomycetidae</taxon>
        <taxon>Boletales</taxon>
        <taxon>Sclerodermatineae</taxon>
        <taxon>Pisolithaceae</taxon>
        <taxon>Pisolithus</taxon>
    </lineage>
</organism>
<keyword evidence="3" id="KW-1185">Reference proteome</keyword>
<feature type="region of interest" description="Disordered" evidence="1">
    <location>
        <begin position="91"/>
        <end position="117"/>
    </location>
</feature>
<protein>
    <submittedName>
        <fullName evidence="2">Uncharacterized protein</fullName>
    </submittedName>
</protein>